<comment type="pathway">
    <text evidence="1">Cell wall biogenesis; peptidoglycan biosynthesis.</text>
</comment>
<protein>
    <recommendedName>
        <fullName evidence="3">serine-type D-Ala-D-Ala carboxypeptidase</fullName>
        <ecNumber evidence="3">3.4.16.4</ecNumber>
    </recommendedName>
</protein>
<dbReference type="SUPFAM" id="SSF56601">
    <property type="entry name" value="beta-lactamase/transpeptidase-like"/>
    <property type="match status" value="1"/>
</dbReference>
<evidence type="ECO:0000256" key="1">
    <source>
        <dbReference type="ARBA" id="ARBA00004752"/>
    </source>
</evidence>
<comment type="caution">
    <text evidence="17">The sequence shown here is derived from an EMBL/GenBank/DDBJ whole genome shotgun (WGS) entry which is preliminary data.</text>
</comment>
<feature type="active site" description="Proton acceptor" evidence="12">
    <location>
        <position position="68"/>
    </location>
</feature>
<dbReference type="GO" id="GO:0071555">
    <property type="term" value="P:cell wall organization"/>
    <property type="evidence" value="ECO:0007669"/>
    <property type="project" value="UniProtKB-KW"/>
</dbReference>
<dbReference type="GO" id="GO:0009252">
    <property type="term" value="P:peptidoglycan biosynthetic process"/>
    <property type="evidence" value="ECO:0007669"/>
    <property type="project" value="UniProtKB-UniPathway"/>
</dbReference>
<evidence type="ECO:0000313" key="18">
    <source>
        <dbReference type="Proteomes" id="UP000003178"/>
    </source>
</evidence>
<dbReference type="UniPathway" id="UPA00219"/>
<evidence type="ECO:0000256" key="2">
    <source>
        <dbReference type="ARBA" id="ARBA00007164"/>
    </source>
</evidence>
<evidence type="ECO:0000256" key="6">
    <source>
        <dbReference type="ARBA" id="ARBA00022729"/>
    </source>
</evidence>
<keyword evidence="10" id="KW-0961">Cell wall biogenesis/degradation</keyword>
<dbReference type="PANTHER" id="PTHR21581">
    <property type="entry name" value="D-ALANYL-D-ALANINE CARBOXYPEPTIDASE"/>
    <property type="match status" value="1"/>
</dbReference>
<reference evidence="17 18" key="1">
    <citation type="submission" date="2008-09" db="EMBL/GenBank/DDBJ databases">
        <authorList>
            <person name="Fulton L."/>
            <person name="Clifton S."/>
            <person name="Fulton B."/>
            <person name="Xu J."/>
            <person name="Minx P."/>
            <person name="Pepin K.H."/>
            <person name="Johnson M."/>
            <person name="Thiruvilangam P."/>
            <person name="Bhonagiri V."/>
            <person name="Nash W.E."/>
            <person name="Mardis E.R."/>
            <person name="Wilson R.K."/>
        </authorList>
    </citation>
    <scope>NUCLEOTIDE SEQUENCE [LARGE SCALE GENOMIC DNA]</scope>
    <source>
        <strain evidence="17 18">DSM 13275</strain>
    </source>
</reference>
<feature type="signal peptide" evidence="15">
    <location>
        <begin position="1"/>
        <end position="25"/>
    </location>
</feature>
<dbReference type="STRING" id="500633.CLOHIR_00787"/>
<name>B6FY36_PEPHT</name>
<dbReference type="EMBL" id="ABWP01000030">
    <property type="protein sequence ID" value="EEA85583.1"/>
    <property type="molecule type" value="Genomic_DNA"/>
</dbReference>
<dbReference type="Gene3D" id="3.40.710.10">
    <property type="entry name" value="DD-peptidase/beta-lactamase superfamily"/>
    <property type="match status" value="1"/>
</dbReference>
<proteinExistence type="inferred from homology"/>
<evidence type="ECO:0000256" key="14">
    <source>
        <dbReference type="RuleBase" id="RU004016"/>
    </source>
</evidence>
<evidence type="ECO:0000256" key="3">
    <source>
        <dbReference type="ARBA" id="ARBA00012448"/>
    </source>
</evidence>
<dbReference type="SMART" id="SM00936">
    <property type="entry name" value="PBP5_C"/>
    <property type="match status" value="1"/>
</dbReference>
<keyword evidence="7" id="KW-0378">Hydrolase</keyword>
<keyword evidence="8" id="KW-0133">Cell shape</keyword>
<dbReference type="GO" id="GO:0008360">
    <property type="term" value="P:regulation of cell shape"/>
    <property type="evidence" value="ECO:0007669"/>
    <property type="project" value="UniProtKB-KW"/>
</dbReference>
<dbReference type="Pfam" id="PF00768">
    <property type="entry name" value="Peptidase_S11"/>
    <property type="match status" value="1"/>
</dbReference>
<dbReference type="PRINTS" id="PR00725">
    <property type="entry name" value="DADACBPTASE1"/>
</dbReference>
<evidence type="ECO:0000256" key="11">
    <source>
        <dbReference type="ARBA" id="ARBA00034000"/>
    </source>
</evidence>
<dbReference type="PANTHER" id="PTHR21581:SF6">
    <property type="entry name" value="TRAFFICKING PROTEIN PARTICLE COMPLEX SUBUNIT 12"/>
    <property type="match status" value="1"/>
</dbReference>
<evidence type="ECO:0000256" key="5">
    <source>
        <dbReference type="ARBA" id="ARBA00022670"/>
    </source>
</evidence>
<feature type="binding site" evidence="13">
    <location>
        <position position="241"/>
    </location>
    <ligand>
        <name>substrate</name>
    </ligand>
</feature>
<evidence type="ECO:0000313" key="17">
    <source>
        <dbReference type="EMBL" id="EEA85583.1"/>
    </source>
</evidence>
<evidence type="ECO:0000256" key="12">
    <source>
        <dbReference type="PIRSR" id="PIRSR618044-1"/>
    </source>
</evidence>
<comment type="similarity">
    <text evidence="2 14">Belongs to the peptidase S11 family.</text>
</comment>
<evidence type="ECO:0000256" key="9">
    <source>
        <dbReference type="ARBA" id="ARBA00022984"/>
    </source>
</evidence>
<gene>
    <name evidence="17" type="ORF">CLOHIR_00787</name>
</gene>
<keyword evidence="9" id="KW-0573">Peptidoglycan synthesis</keyword>
<keyword evidence="5" id="KW-0645">Protease</keyword>
<dbReference type="InterPro" id="IPR001967">
    <property type="entry name" value="Peptidase_S11_N"/>
</dbReference>
<feature type="domain" description="Peptidase S11 D-Ala-D-Ala carboxypeptidase A C-terminal" evidence="16">
    <location>
        <begin position="297"/>
        <end position="385"/>
    </location>
</feature>
<evidence type="ECO:0000256" key="7">
    <source>
        <dbReference type="ARBA" id="ARBA00022801"/>
    </source>
</evidence>
<evidence type="ECO:0000256" key="10">
    <source>
        <dbReference type="ARBA" id="ARBA00023316"/>
    </source>
</evidence>
<dbReference type="AlphaFoldDB" id="B6FY36"/>
<organism evidence="17 18">
    <name type="scientific">Peptacetobacter hiranonis (strain DSM 13275 / JCM 10541 / KCTC 15199 / TO-931)</name>
    <name type="common">Clostridium hiranonis</name>
    <dbReference type="NCBI Taxonomy" id="500633"/>
    <lineage>
        <taxon>Bacteria</taxon>
        <taxon>Bacillati</taxon>
        <taxon>Bacillota</taxon>
        <taxon>Clostridia</taxon>
        <taxon>Peptostreptococcales</taxon>
        <taxon>Peptostreptococcaceae</taxon>
        <taxon>Peptacetobacter</taxon>
    </lineage>
</organism>
<comment type="catalytic activity">
    <reaction evidence="11">
        <text>Preferential cleavage: (Ac)2-L-Lys-D-Ala-|-D-Ala. Also transpeptidation of peptidyl-alanyl moieties that are N-acyl substituents of D-alanine.</text>
        <dbReference type="EC" id="3.4.16.4"/>
    </reaction>
</comment>
<dbReference type="InterPro" id="IPR012907">
    <property type="entry name" value="Peptidase_S11_C"/>
</dbReference>
<keyword evidence="18" id="KW-1185">Reference proteome</keyword>
<dbReference type="GO" id="GO:0009002">
    <property type="term" value="F:serine-type D-Ala-D-Ala carboxypeptidase activity"/>
    <property type="evidence" value="ECO:0007669"/>
    <property type="project" value="UniProtKB-EC"/>
</dbReference>
<feature type="active site" evidence="12">
    <location>
        <position position="125"/>
    </location>
</feature>
<dbReference type="RefSeq" id="WP_006439699.1">
    <property type="nucleotide sequence ID" value="NZ_DS995356.1"/>
</dbReference>
<dbReference type="HOGENOM" id="CLU_027070_7_3_9"/>
<evidence type="ECO:0000256" key="8">
    <source>
        <dbReference type="ARBA" id="ARBA00022960"/>
    </source>
</evidence>
<feature type="chain" id="PRO_5038849221" description="serine-type D-Ala-D-Ala carboxypeptidase" evidence="15">
    <location>
        <begin position="26"/>
        <end position="420"/>
    </location>
</feature>
<dbReference type="eggNOG" id="COG1686">
    <property type="taxonomic scope" value="Bacteria"/>
</dbReference>
<dbReference type="Proteomes" id="UP000003178">
    <property type="component" value="Unassembled WGS sequence"/>
</dbReference>
<evidence type="ECO:0000256" key="4">
    <source>
        <dbReference type="ARBA" id="ARBA00022645"/>
    </source>
</evidence>
<sequence length="420" mass="46896">MGKILKKLTAIMLAVLFVIPATGYAAEAKKKPVVEIYSKNSILVDQKTGRVITSKEPDKQVPLASISKVMTFYVAQDAIKNGEVKKDDLVTIDKKMLKVSGSTMHLKEGEKVKFNELLKGLMIVSANDGAVAIASHVCKGDVDAFVDRMNAKAKELGMKNTYFINPNGLPIYDWTKKDGDPKQNHSTARDIATMTKNLLDDYEEETIAITDCKLDHAPSRDCNYYNTNPLLHMHSNVDGLKTGYTDLAGYCLVFTDKMNSDGKSDMDNRMIGVVMGNWCKEDRVRSANALYNLGENFETKLMCKKGETVATGNIDNISDLDNIDLQPKRDCYGVVKNNEDITEKVRYVKIDATPNEETTVAYLDYIDQYGDVIQSVPLVSSNLEHISLVSRAKLMGNKIKRLFNMDKIDEKKELPYTVVV</sequence>
<feature type="active site" description="Acyl-ester intermediate" evidence="12">
    <location>
        <position position="65"/>
    </location>
</feature>
<dbReference type="OrthoDB" id="1701915at2"/>
<reference evidence="17 18" key="2">
    <citation type="submission" date="2008-10" db="EMBL/GenBank/DDBJ databases">
        <title>Draft genome sequence of Clostridium hiranonis (DSM 13275).</title>
        <authorList>
            <person name="Sudarsanam P."/>
            <person name="Ley R."/>
            <person name="Guruge J."/>
            <person name="Turnbaugh P.J."/>
            <person name="Mahowald M."/>
            <person name="Liep D."/>
            <person name="Gordon J."/>
        </authorList>
    </citation>
    <scope>NUCLEOTIDE SEQUENCE [LARGE SCALE GENOMIC DNA]</scope>
    <source>
        <strain evidence="17 18">DSM 13275</strain>
    </source>
</reference>
<dbReference type="GO" id="GO:0006508">
    <property type="term" value="P:proteolysis"/>
    <property type="evidence" value="ECO:0007669"/>
    <property type="project" value="UniProtKB-KW"/>
</dbReference>
<accession>B6FY36</accession>
<dbReference type="EC" id="3.4.16.4" evidence="3"/>
<evidence type="ECO:0000256" key="15">
    <source>
        <dbReference type="SAM" id="SignalP"/>
    </source>
</evidence>
<evidence type="ECO:0000256" key="13">
    <source>
        <dbReference type="PIRSR" id="PIRSR618044-2"/>
    </source>
</evidence>
<dbReference type="InterPro" id="IPR012338">
    <property type="entry name" value="Beta-lactam/transpept-like"/>
</dbReference>
<dbReference type="InterPro" id="IPR018044">
    <property type="entry name" value="Peptidase_S11"/>
</dbReference>
<keyword evidence="4 17" id="KW-0121">Carboxypeptidase</keyword>
<evidence type="ECO:0000259" key="16">
    <source>
        <dbReference type="SMART" id="SM00936"/>
    </source>
</evidence>
<keyword evidence="6 15" id="KW-0732">Signal</keyword>